<feature type="non-terminal residue" evidence="1">
    <location>
        <position position="103"/>
    </location>
</feature>
<proteinExistence type="predicted"/>
<dbReference type="Proteomes" id="UP000727407">
    <property type="component" value="Unassembled WGS sequence"/>
</dbReference>
<gene>
    <name evidence="1" type="primary">dgkd</name>
    <name evidence="1" type="ORF">DAT39_012890</name>
</gene>
<keyword evidence="1" id="KW-0808">Transferase</keyword>
<evidence type="ECO:0000313" key="1">
    <source>
        <dbReference type="EMBL" id="KAF5897403.1"/>
    </source>
</evidence>
<accession>A0A8J4TYG0</accession>
<sequence length="103" mass="11714">MFHLSLSLSLSQGEAGNHRQVPATLLDYNDKSASFSRHSFTAAGSCRKLILALRDNREQAPQQQERPRASRREHFTAAERIGSVHYARSFRLRHGNSLQLKLK</sequence>
<name>A0A8J4TYG0_CLAMG</name>
<keyword evidence="1" id="KW-0418">Kinase</keyword>
<reference evidence="1" key="1">
    <citation type="submission" date="2020-07" db="EMBL/GenBank/DDBJ databases">
        <title>Clarias magur genome sequencing, assembly and annotation.</title>
        <authorList>
            <person name="Kushwaha B."/>
            <person name="Kumar R."/>
            <person name="Das P."/>
            <person name="Joshi C.G."/>
            <person name="Kumar D."/>
            <person name="Nagpure N.S."/>
            <person name="Pandey M."/>
            <person name="Agarwal S."/>
            <person name="Srivastava S."/>
            <person name="Singh M."/>
            <person name="Sahoo L."/>
            <person name="Jayasankar P."/>
            <person name="Meher P.K."/>
            <person name="Koringa P.G."/>
            <person name="Iquebal M.A."/>
            <person name="Das S.P."/>
            <person name="Bit A."/>
            <person name="Patnaik S."/>
            <person name="Patel N."/>
            <person name="Shah T.M."/>
            <person name="Hinsu A."/>
            <person name="Jena J.K."/>
        </authorList>
    </citation>
    <scope>NUCLEOTIDE SEQUENCE</scope>
    <source>
        <strain evidence="1">CIFAMagur01</strain>
        <tissue evidence="1">Testis</tissue>
    </source>
</reference>
<organism evidence="1 2">
    <name type="scientific">Clarias magur</name>
    <name type="common">Asian catfish</name>
    <name type="synonym">Macropteronotus magur</name>
    <dbReference type="NCBI Taxonomy" id="1594786"/>
    <lineage>
        <taxon>Eukaryota</taxon>
        <taxon>Metazoa</taxon>
        <taxon>Chordata</taxon>
        <taxon>Craniata</taxon>
        <taxon>Vertebrata</taxon>
        <taxon>Euteleostomi</taxon>
        <taxon>Actinopterygii</taxon>
        <taxon>Neopterygii</taxon>
        <taxon>Teleostei</taxon>
        <taxon>Ostariophysi</taxon>
        <taxon>Siluriformes</taxon>
        <taxon>Clariidae</taxon>
        <taxon>Clarias</taxon>
    </lineage>
</organism>
<protein>
    <submittedName>
        <fullName evidence="1">Diacylglycerol kinase delta</fullName>
    </submittedName>
</protein>
<dbReference type="AlphaFoldDB" id="A0A8J4TYG0"/>
<dbReference type="EMBL" id="QNUK01000236">
    <property type="protein sequence ID" value="KAF5897403.1"/>
    <property type="molecule type" value="Genomic_DNA"/>
</dbReference>
<comment type="caution">
    <text evidence="1">The sequence shown here is derived from an EMBL/GenBank/DDBJ whole genome shotgun (WGS) entry which is preliminary data.</text>
</comment>
<keyword evidence="2" id="KW-1185">Reference proteome</keyword>
<evidence type="ECO:0000313" key="2">
    <source>
        <dbReference type="Proteomes" id="UP000727407"/>
    </source>
</evidence>
<dbReference type="GO" id="GO:0016301">
    <property type="term" value="F:kinase activity"/>
    <property type="evidence" value="ECO:0007669"/>
    <property type="project" value="UniProtKB-KW"/>
</dbReference>